<feature type="transmembrane region" description="Helical" evidence="2">
    <location>
        <begin position="212"/>
        <end position="235"/>
    </location>
</feature>
<feature type="region of interest" description="Disordered" evidence="1">
    <location>
        <begin position="243"/>
        <end position="298"/>
    </location>
</feature>
<keyword evidence="4" id="KW-1185">Reference proteome</keyword>
<evidence type="ECO:0008006" key="5">
    <source>
        <dbReference type="Google" id="ProtNLM"/>
    </source>
</evidence>
<reference evidence="4" key="1">
    <citation type="journal article" date="2023" name="bioRxiv">
        <title>Complete genome of the Medicago anthracnose fungus, Colletotrichum destructivum, reveals a mini-chromosome-like region within a core chromosome.</title>
        <authorList>
            <person name="Lapalu N."/>
            <person name="Simon A."/>
            <person name="Lu A."/>
            <person name="Plaumann P.-L."/>
            <person name="Amselem J."/>
            <person name="Pigne S."/>
            <person name="Auger A."/>
            <person name="Koch C."/>
            <person name="Dallery J.-F."/>
            <person name="O'Connell R.J."/>
        </authorList>
    </citation>
    <scope>NUCLEOTIDE SEQUENCE [LARGE SCALE GENOMIC DNA]</scope>
    <source>
        <strain evidence="4">CBS 520.97</strain>
    </source>
</reference>
<feature type="compositionally biased region" description="Basic and acidic residues" evidence="1">
    <location>
        <begin position="289"/>
        <end position="298"/>
    </location>
</feature>
<keyword evidence="2" id="KW-0812">Transmembrane</keyword>
<proteinExistence type="predicted"/>
<evidence type="ECO:0000313" key="3">
    <source>
        <dbReference type="EMBL" id="WQF88837.1"/>
    </source>
</evidence>
<gene>
    <name evidence="3" type="ORF">CDEST_13851</name>
</gene>
<dbReference type="Proteomes" id="UP001322277">
    <property type="component" value="Chromosome 9"/>
</dbReference>
<dbReference type="KEGG" id="cdet:87950351"/>
<evidence type="ECO:0000313" key="4">
    <source>
        <dbReference type="Proteomes" id="UP001322277"/>
    </source>
</evidence>
<name>A0AAX4J008_9PEZI</name>
<evidence type="ECO:0000256" key="1">
    <source>
        <dbReference type="SAM" id="MobiDB-lite"/>
    </source>
</evidence>
<protein>
    <recommendedName>
        <fullName evidence="5">LPXTG-domain-containing protein</fullName>
    </recommendedName>
</protein>
<sequence length="298" mass="31740">MSSLTTTFTPPASCTHTGIAHIQVNDVQYYLLQGEPATSTDCYPDGYDPDRTALYAPGVCPSGYTEACSRLETFATVTETIFTCCPTQLVHSCLTSTNERYSWQSTLACYSTITTERDGKWTISAVTRVSDGTTQIARETGTETFGAVNAHGVQIKVWDGAFPTSTSTSATQNAGPSTQDSGPTGAQSEGSVPRERQDGDDAGAGTGLSSGAAAGIGVGAGVLVVSACLFGFWLLRRRRKRTTNGYTAASKGSRPRSSANVQELPAEPKEPSVRHEMVGDHQYPYRPGDPPRELESRM</sequence>
<organism evidence="3 4">
    <name type="scientific">Colletotrichum destructivum</name>
    <dbReference type="NCBI Taxonomy" id="34406"/>
    <lineage>
        <taxon>Eukaryota</taxon>
        <taxon>Fungi</taxon>
        <taxon>Dikarya</taxon>
        <taxon>Ascomycota</taxon>
        <taxon>Pezizomycotina</taxon>
        <taxon>Sordariomycetes</taxon>
        <taxon>Hypocreomycetidae</taxon>
        <taxon>Glomerellales</taxon>
        <taxon>Glomerellaceae</taxon>
        <taxon>Colletotrichum</taxon>
        <taxon>Colletotrichum destructivum species complex</taxon>
    </lineage>
</organism>
<dbReference type="EMBL" id="CP137313">
    <property type="protein sequence ID" value="WQF88837.1"/>
    <property type="molecule type" value="Genomic_DNA"/>
</dbReference>
<dbReference type="RefSeq" id="XP_062786058.1">
    <property type="nucleotide sequence ID" value="XM_062930007.1"/>
</dbReference>
<dbReference type="GeneID" id="87950351"/>
<keyword evidence="2" id="KW-0472">Membrane</keyword>
<dbReference type="AlphaFoldDB" id="A0AAX4J008"/>
<keyword evidence="2" id="KW-1133">Transmembrane helix</keyword>
<accession>A0AAX4J008</accession>
<feature type="region of interest" description="Disordered" evidence="1">
    <location>
        <begin position="164"/>
        <end position="206"/>
    </location>
</feature>
<feature type="compositionally biased region" description="Basic and acidic residues" evidence="1">
    <location>
        <begin position="266"/>
        <end position="279"/>
    </location>
</feature>
<feature type="compositionally biased region" description="Polar residues" evidence="1">
    <location>
        <begin position="164"/>
        <end position="190"/>
    </location>
</feature>
<evidence type="ECO:0000256" key="2">
    <source>
        <dbReference type="SAM" id="Phobius"/>
    </source>
</evidence>